<dbReference type="EMBL" id="JAYMYQ010000023">
    <property type="protein sequence ID" value="KAK7298874.1"/>
    <property type="molecule type" value="Genomic_DNA"/>
</dbReference>
<accession>A0AAN9JIK1</accession>
<comment type="caution">
    <text evidence="1">The sequence shown here is derived from an EMBL/GenBank/DDBJ whole genome shotgun (WGS) entry which is preliminary data.</text>
</comment>
<evidence type="ECO:0000313" key="1">
    <source>
        <dbReference type="EMBL" id="KAK7298874.1"/>
    </source>
</evidence>
<evidence type="ECO:0000313" key="2">
    <source>
        <dbReference type="EMBL" id="KAK7298987.1"/>
    </source>
</evidence>
<reference evidence="1 3" key="1">
    <citation type="submission" date="2024-01" db="EMBL/GenBank/DDBJ databases">
        <title>The genomes of 5 underutilized Papilionoideae crops provide insights into root nodulation and disease resistanc.</title>
        <authorList>
            <person name="Jiang F."/>
        </authorList>
    </citation>
    <scope>NUCLEOTIDE SEQUENCE [LARGE SCALE GENOMIC DNA]</scope>
    <source>
        <strain evidence="1">LVBAO_FW01</strain>
        <tissue evidence="1">Leaves</tissue>
    </source>
</reference>
<name>A0AAN9JIK1_CANGL</name>
<organism evidence="1 3">
    <name type="scientific">Canavalia gladiata</name>
    <name type="common">Sword bean</name>
    <name type="synonym">Dolichos gladiatus</name>
    <dbReference type="NCBI Taxonomy" id="3824"/>
    <lineage>
        <taxon>Eukaryota</taxon>
        <taxon>Viridiplantae</taxon>
        <taxon>Streptophyta</taxon>
        <taxon>Embryophyta</taxon>
        <taxon>Tracheophyta</taxon>
        <taxon>Spermatophyta</taxon>
        <taxon>Magnoliopsida</taxon>
        <taxon>eudicotyledons</taxon>
        <taxon>Gunneridae</taxon>
        <taxon>Pentapetalae</taxon>
        <taxon>rosids</taxon>
        <taxon>fabids</taxon>
        <taxon>Fabales</taxon>
        <taxon>Fabaceae</taxon>
        <taxon>Papilionoideae</taxon>
        <taxon>50 kb inversion clade</taxon>
        <taxon>NPAAA clade</taxon>
        <taxon>indigoferoid/millettioid clade</taxon>
        <taxon>Phaseoleae</taxon>
        <taxon>Canavalia</taxon>
    </lineage>
</organism>
<proteinExistence type="predicted"/>
<dbReference type="AlphaFoldDB" id="A0AAN9JIK1"/>
<sequence length="312" mass="35681">MITESTDIRNAKQAEKLRPLKELSYRPSRIRPGLIRLQGVGCLIERLADVLFPKDGIFLGGLRERKDGKNKKMGMNAIRRENQREERGIHRRTRSTFLFSLTRSSPNPQKRELETDNNPNGFTHQQLENHFFNNEVATTLNQLLIRGGILFALAPDYLAWITATSLPIRFFSSGYSIGLFSDNRYSEMLTSKPNGYLKQLILKWRHSCVRSPYCTKENWFRRNASYMLKKGVKRADPKGKKIALGGRSKNSEVNVLSDGKPKTPRTFTPLGITLSRTLERLQKHGVLTPLPPSPSPDPLPPRYKAHAYCKYL</sequence>
<dbReference type="Proteomes" id="UP001367508">
    <property type="component" value="Unassembled WGS sequence"/>
</dbReference>
<evidence type="ECO:0000313" key="3">
    <source>
        <dbReference type="Proteomes" id="UP001367508"/>
    </source>
</evidence>
<protein>
    <submittedName>
        <fullName evidence="1">Uncharacterized protein</fullName>
    </submittedName>
</protein>
<keyword evidence="3" id="KW-1185">Reference proteome</keyword>
<gene>
    <name evidence="1" type="ORF">VNO77_46193</name>
    <name evidence="2" type="ORF">VNO77_46311</name>
</gene>
<dbReference type="EMBL" id="JAYMYQ010000023">
    <property type="protein sequence ID" value="KAK7298987.1"/>
    <property type="molecule type" value="Genomic_DNA"/>
</dbReference>